<evidence type="ECO:0000256" key="5">
    <source>
        <dbReference type="ARBA" id="ARBA00023043"/>
    </source>
</evidence>
<dbReference type="Proteomes" id="UP001642360">
    <property type="component" value="Unassembled WGS sequence"/>
</dbReference>
<sequence length="440" mass="48513">MKRETQPCMTLCSIITLMWSSIFYKKTLEFSYTTNIGGETPLYIASWRGYHDLVAVILKLCKSPPPDGGPDGSTALHGAVIFISQGCTRKSVDLNKSLAMETDENGYSPLHYDALFGDYPFMASQLLDADNSVAYLVDNDKNIALHIGVSRGDYHLARKLILSCPDCSEMVNGRRQNILHIALAYKDDFMVECILKNCRGISSLMTQKDEDGNTPLHLMATSNLKVRELIKHAMTDKAALNKQHFTPLDMVAEEHGDLWWALKNARSKSGLQKVMSNRQDKRKRTTEKEDWVAEEKERLAEIRKAFDINMIVAALIAAVTLAAGFTVPGGYNQSGTTSPVLGMAVLSGKPAFPAFMVSDTMALLLSCVAIFLNFWGSWMDTVETIEKFAIVTTRIVTAFSTAIYVVLAQSSALAIATCVVGVISIPISFLLCFRLGHVSL</sequence>
<gene>
    <name evidence="9" type="ORF">ILEXP_LOCUS29147</name>
</gene>
<dbReference type="PANTHER" id="PTHR24186:SF50">
    <property type="entry name" value="ANKYRIN REPEAT-CONTAINING PROTEIN ITN1-LIKE ISOFORM X1"/>
    <property type="match status" value="1"/>
</dbReference>
<feature type="transmembrane region" description="Helical" evidence="7">
    <location>
        <begin position="308"/>
        <end position="331"/>
    </location>
</feature>
<keyword evidence="5" id="KW-0040">ANK repeat</keyword>
<evidence type="ECO:0000313" key="10">
    <source>
        <dbReference type="Proteomes" id="UP001642360"/>
    </source>
</evidence>
<feature type="transmembrane region" description="Helical" evidence="7">
    <location>
        <begin position="388"/>
        <end position="407"/>
    </location>
</feature>
<evidence type="ECO:0000256" key="2">
    <source>
        <dbReference type="ARBA" id="ARBA00022692"/>
    </source>
</evidence>
<dbReference type="EMBL" id="CAUOFW020003512">
    <property type="protein sequence ID" value="CAK9160396.1"/>
    <property type="molecule type" value="Genomic_DNA"/>
</dbReference>
<evidence type="ECO:0000256" key="6">
    <source>
        <dbReference type="ARBA" id="ARBA00023136"/>
    </source>
</evidence>
<dbReference type="PANTHER" id="PTHR24186">
    <property type="entry name" value="PROTEIN PHOSPHATASE 1 REGULATORY SUBUNIT"/>
    <property type="match status" value="1"/>
</dbReference>
<dbReference type="InterPro" id="IPR036770">
    <property type="entry name" value="Ankyrin_rpt-contain_sf"/>
</dbReference>
<name>A0ABC8ST89_9AQUA</name>
<evidence type="ECO:0000256" key="3">
    <source>
        <dbReference type="ARBA" id="ARBA00022737"/>
    </source>
</evidence>
<evidence type="ECO:0000256" key="7">
    <source>
        <dbReference type="SAM" id="Phobius"/>
    </source>
</evidence>
<reference evidence="9 10" key="1">
    <citation type="submission" date="2024-02" db="EMBL/GenBank/DDBJ databases">
        <authorList>
            <person name="Vignale AGUSTIN F."/>
            <person name="Sosa J E."/>
            <person name="Modenutti C."/>
        </authorList>
    </citation>
    <scope>NUCLEOTIDE SEQUENCE [LARGE SCALE GENOMIC DNA]</scope>
</reference>
<dbReference type="GO" id="GO:0016020">
    <property type="term" value="C:membrane"/>
    <property type="evidence" value="ECO:0007669"/>
    <property type="project" value="UniProtKB-SubCell"/>
</dbReference>
<feature type="transmembrane region" description="Helical" evidence="7">
    <location>
        <begin position="413"/>
        <end position="433"/>
    </location>
</feature>
<evidence type="ECO:0000259" key="8">
    <source>
        <dbReference type="Pfam" id="PF13962"/>
    </source>
</evidence>
<protein>
    <recommendedName>
        <fullName evidence="8">PGG domain-containing protein</fullName>
    </recommendedName>
</protein>
<dbReference type="Gene3D" id="1.25.40.20">
    <property type="entry name" value="Ankyrin repeat-containing domain"/>
    <property type="match status" value="1"/>
</dbReference>
<feature type="transmembrane region" description="Helical" evidence="7">
    <location>
        <begin position="351"/>
        <end position="376"/>
    </location>
</feature>
<accession>A0ABC8ST89</accession>
<evidence type="ECO:0000256" key="4">
    <source>
        <dbReference type="ARBA" id="ARBA00022989"/>
    </source>
</evidence>
<comment type="caution">
    <text evidence="9">The sequence shown here is derived from an EMBL/GenBank/DDBJ whole genome shotgun (WGS) entry which is preliminary data.</text>
</comment>
<keyword evidence="4 7" id="KW-1133">Transmembrane helix</keyword>
<dbReference type="InterPro" id="IPR002110">
    <property type="entry name" value="Ankyrin_rpt"/>
</dbReference>
<keyword evidence="2 7" id="KW-0812">Transmembrane</keyword>
<evidence type="ECO:0000313" key="9">
    <source>
        <dbReference type="EMBL" id="CAK9160396.1"/>
    </source>
</evidence>
<comment type="subcellular location">
    <subcellularLocation>
        <location evidence="1">Membrane</location>
        <topology evidence="1">Multi-pass membrane protein</topology>
    </subcellularLocation>
</comment>
<proteinExistence type="predicted"/>
<keyword evidence="10" id="KW-1185">Reference proteome</keyword>
<organism evidence="9 10">
    <name type="scientific">Ilex paraguariensis</name>
    <name type="common">yerba mate</name>
    <dbReference type="NCBI Taxonomy" id="185542"/>
    <lineage>
        <taxon>Eukaryota</taxon>
        <taxon>Viridiplantae</taxon>
        <taxon>Streptophyta</taxon>
        <taxon>Embryophyta</taxon>
        <taxon>Tracheophyta</taxon>
        <taxon>Spermatophyta</taxon>
        <taxon>Magnoliopsida</taxon>
        <taxon>eudicotyledons</taxon>
        <taxon>Gunneridae</taxon>
        <taxon>Pentapetalae</taxon>
        <taxon>asterids</taxon>
        <taxon>campanulids</taxon>
        <taxon>Aquifoliales</taxon>
        <taxon>Aquifoliaceae</taxon>
        <taxon>Ilex</taxon>
    </lineage>
</organism>
<feature type="domain" description="PGG" evidence="8">
    <location>
        <begin position="303"/>
        <end position="401"/>
    </location>
</feature>
<keyword evidence="3" id="KW-0677">Repeat</keyword>
<dbReference type="Pfam" id="PF13962">
    <property type="entry name" value="PGG"/>
    <property type="match status" value="1"/>
</dbReference>
<dbReference type="SUPFAM" id="SSF48403">
    <property type="entry name" value="Ankyrin repeat"/>
    <property type="match status" value="1"/>
</dbReference>
<dbReference type="InterPro" id="IPR026961">
    <property type="entry name" value="PGG_dom"/>
</dbReference>
<evidence type="ECO:0000256" key="1">
    <source>
        <dbReference type="ARBA" id="ARBA00004141"/>
    </source>
</evidence>
<dbReference type="AlphaFoldDB" id="A0ABC8ST89"/>
<dbReference type="SMART" id="SM00248">
    <property type="entry name" value="ANK"/>
    <property type="match status" value="6"/>
</dbReference>
<keyword evidence="6 7" id="KW-0472">Membrane</keyword>